<dbReference type="Gene3D" id="2.60.120.40">
    <property type="match status" value="1"/>
</dbReference>
<comment type="caution">
    <text evidence="2">The sequence shown here is derived from an EMBL/GenBank/DDBJ whole genome shotgun (WGS) entry which is preliminary data.</text>
</comment>
<evidence type="ECO:0008006" key="4">
    <source>
        <dbReference type="Google" id="ProtNLM"/>
    </source>
</evidence>
<reference evidence="2" key="1">
    <citation type="submission" date="2020-03" db="EMBL/GenBank/DDBJ databases">
        <authorList>
            <person name="Weist P."/>
        </authorList>
    </citation>
    <scope>NUCLEOTIDE SEQUENCE</scope>
</reference>
<evidence type="ECO:0000256" key="1">
    <source>
        <dbReference type="SAM" id="Phobius"/>
    </source>
</evidence>
<feature type="transmembrane region" description="Helical" evidence="1">
    <location>
        <begin position="20"/>
        <end position="42"/>
    </location>
</feature>
<gene>
    <name evidence="2" type="ORF">PLEPLA_LOCUS30924</name>
</gene>
<evidence type="ECO:0000313" key="2">
    <source>
        <dbReference type="EMBL" id="CAB1443209.1"/>
    </source>
</evidence>
<name>A0A9N7V5I5_PLEPL</name>
<keyword evidence="1" id="KW-0472">Membrane</keyword>
<organism evidence="2 3">
    <name type="scientific">Pleuronectes platessa</name>
    <name type="common">European plaice</name>
    <dbReference type="NCBI Taxonomy" id="8262"/>
    <lineage>
        <taxon>Eukaryota</taxon>
        <taxon>Metazoa</taxon>
        <taxon>Chordata</taxon>
        <taxon>Craniata</taxon>
        <taxon>Vertebrata</taxon>
        <taxon>Euteleostomi</taxon>
        <taxon>Actinopterygii</taxon>
        <taxon>Neopterygii</taxon>
        <taxon>Teleostei</taxon>
        <taxon>Neoteleostei</taxon>
        <taxon>Acanthomorphata</taxon>
        <taxon>Carangaria</taxon>
        <taxon>Pleuronectiformes</taxon>
        <taxon>Pleuronectoidei</taxon>
        <taxon>Pleuronectidae</taxon>
        <taxon>Pleuronectes</taxon>
    </lineage>
</organism>
<keyword evidence="1" id="KW-1133">Transmembrane helix</keyword>
<dbReference type="EMBL" id="CADEAL010003024">
    <property type="protein sequence ID" value="CAB1443209.1"/>
    <property type="molecule type" value="Genomic_DNA"/>
</dbReference>
<keyword evidence="3" id="KW-1185">Reference proteome</keyword>
<keyword evidence="1" id="KW-0812">Transmembrane</keyword>
<dbReference type="InterPro" id="IPR008983">
    <property type="entry name" value="Tumour_necrosis_fac-like_dom"/>
</dbReference>
<accession>A0A9N7V5I5</accession>
<dbReference type="AlphaFoldDB" id="A0A9N7V5I5"/>
<proteinExistence type="predicted"/>
<sequence>MDVESLQKSGRRRSSCLNVFLVASVIFLFVAVSAVAAGVVLVEMNLGSRRLEIPNFNPEAVKSTGHAPYPESKMQKFAYLRAKSSVLENGPMQWAPVYYGPSVSVGSNYQFVSEQQSLKPQQFGIYFMYIELNFTCTFRCDEAHLSVHVSDALTCDVHLPNVTDIRPVTRKCWTVSQVNGQSLHPQMSVPEGGLESWKLELKGSGFGMFLMD</sequence>
<evidence type="ECO:0000313" key="3">
    <source>
        <dbReference type="Proteomes" id="UP001153269"/>
    </source>
</evidence>
<dbReference type="Proteomes" id="UP001153269">
    <property type="component" value="Unassembled WGS sequence"/>
</dbReference>
<protein>
    <recommendedName>
        <fullName evidence="4">TNF family profile domain-containing protein</fullName>
    </recommendedName>
</protein>